<evidence type="ECO:0000313" key="2">
    <source>
        <dbReference type="Proteomes" id="UP000829998"/>
    </source>
</evidence>
<organism evidence="1 2">
    <name type="scientific">Flavobacterium humidisoli</name>
    <dbReference type="NCBI Taxonomy" id="2937442"/>
    <lineage>
        <taxon>Bacteria</taxon>
        <taxon>Pseudomonadati</taxon>
        <taxon>Bacteroidota</taxon>
        <taxon>Flavobacteriia</taxon>
        <taxon>Flavobacteriales</taxon>
        <taxon>Flavobacteriaceae</taxon>
        <taxon>Flavobacterium</taxon>
    </lineage>
</organism>
<dbReference type="RefSeq" id="WP_248726908.1">
    <property type="nucleotide sequence ID" value="NZ_CP096829.1"/>
</dbReference>
<keyword evidence="2" id="KW-1185">Reference proteome</keyword>
<evidence type="ECO:0000313" key="1">
    <source>
        <dbReference type="EMBL" id="UPZ14631.1"/>
    </source>
</evidence>
<proteinExistence type="predicted"/>
<name>A0ABY4LNF2_9FLAO</name>
<gene>
    <name evidence="1" type="ORF">M0M44_17895</name>
</gene>
<reference evidence="1 2" key="1">
    <citation type="submission" date="2022-04" db="EMBL/GenBank/DDBJ databases">
        <authorList>
            <person name="Ra J.-S."/>
            <person name="Kim S.-B."/>
        </authorList>
    </citation>
    <scope>NUCLEOTIDE SEQUENCE [LARGE SCALE GENOMIC DNA]</scope>
    <source>
        <strain evidence="1 2">MMS21-Er5</strain>
    </source>
</reference>
<dbReference type="EMBL" id="CP096829">
    <property type="protein sequence ID" value="UPZ14631.1"/>
    <property type="molecule type" value="Genomic_DNA"/>
</dbReference>
<evidence type="ECO:0008006" key="3">
    <source>
        <dbReference type="Google" id="ProtNLM"/>
    </source>
</evidence>
<protein>
    <recommendedName>
        <fullName evidence="3">DUF3108 domain-containing protein</fullName>
    </recommendedName>
</protein>
<accession>A0ABY4LNF2</accession>
<sequence>MNNVIKEDMKIAILFILSLFPCFVGAQEKVKDTLFFSYDTQYIITFTEIPNHFYIKDGSGGNVGDFFFTGVQKIKNYKTKKREINLKEYIRSSKFYDENRRLKLRDYELADYLEDYVIFLVKTENGKKSYIQVEASFEIE</sequence>
<dbReference type="Proteomes" id="UP000829998">
    <property type="component" value="Chromosome"/>
</dbReference>